<accession>A0A0W8E8V9</accession>
<dbReference type="AlphaFoldDB" id="A0A0W8E8V9"/>
<reference evidence="1" key="1">
    <citation type="journal article" date="2015" name="Proc. Natl. Acad. Sci. U.S.A.">
        <title>Networks of energetic and metabolic interactions define dynamics in microbial communities.</title>
        <authorList>
            <person name="Embree M."/>
            <person name="Liu J.K."/>
            <person name="Al-Bassam M.M."/>
            <person name="Zengler K."/>
        </authorList>
    </citation>
    <scope>NUCLEOTIDE SEQUENCE</scope>
</reference>
<evidence type="ECO:0000313" key="1">
    <source>
        <dbReference type="EMBL" id="KUG05083.1"/>
    </source>
</evidence>
<gene>
    <name evidence="1" type="ORF">ASZ90_017572</name>
</gene>
<proteinExistence type="predicted"/>
<name>A0A0W8E8V9_9ZZZZ</name>
<protein>
    <submittedName>
        <fullName evidence="1">Uncharacterized protein</fullName>
    </submittedName>
</protein>
<organism evidence="1">
    <name type="scientific">hydrocarbon metagenome</name>
    <dbReference type="NCBI Taxonomy" id="938273"/>
    <lineage>
        <taxon>unclassified sequences</taxon>
        <taxon>metagenomes</taxon>
        <taxon>ecological metagenomes</taxon>
    </lineage>
</organism>
<dbReference type="EMBL" id="LNQE01001831">
    <property type="protein sequence ID" value="KUG05083.1"/>
    <property type="molecule type" value="Genomic_DNA"/>
</dbReference>
<comment type="caution">
    <text evidence="1">The sequence shown here is derived from an EMBL/GenBank/DDBJ whole genome shotgun (WGS) entry which is preliminary data.</text>
</comment>
<sequence length="93" mass="10616">MERSTVRVVLYFSKDHPIAKYRSKERTRVAKDWIEQALALEKSLKEIQTDVKSIKDMLNNGVYHASAPTPEHSTNTELSATDIDLIDQMLGLK</sequence>